<evidence type="ECO:0000313" key="3">
    <source>
        <dbReference type="EMBL" id="KAB1225377.1"/>
    </source>
</evidence>
<evidence type="ECO:0000313" key="4">
    <source>
        <dbReference type="Proteomes" id="UP000516437"/>
    </source>
</evidence>
<gene>
    <name evidence="3" type="ORF">CJ030_MR1G015683</name>
</gene>
<protein>
    <submittedName>
        <fullName evidence="3">Uncharacterized protein</fullName>
    </submittedName>
</protein>
<feature type="coiled-coil region" evidence="1">
    <location>
        <begin position="142"/>
        <end position="202"/>
    </location>
</feature>
<reference evidence="3 4" key="1">
    <citation type="journal article" date="2019" name="Plant Biotechnol. J.">
        <title>The red bayberry genome and genetic basis of sex determination.</title>
        <authorList>
            <person name="Jia H.M."/>
            <person name="Jia H.J."/>
            <person name="Cai Q.L."/>
            <person name="Wang Y."/>
            <person name="Zhao H.B."/>
            <person name="Yang W.F."/>
            <person name="Wang G.Y."/>
            <person name="Li Y.H."/>
            <person name="Zhan D.L."/>
            <person name="Shen Y.T."/>
            <person name="Niu Q.F."/>
            <person name="Chang L."/>
            <person name="Qiu J."/>
            <person name="Zhao L."/>
            <person name="Xie H.B."/>
            <person name="Fu W.Y."/>
            <person name="Jin J."/>
            <person name="Li X.W."/>
            <person name="Jiao Y."/>
            <person name="Zhou C.C."/>
            <person name="Tu T."/>
            <person name="Chai C.Y."/>
            <person name="Gao J.L."/>
            <person name="Fan L.J."/>
            <person name="van de Weg E."/>
            <person name="Wang J.Y."/>
            <person name="Gao Z.S."/>
        </authorList>
    </citation>
    <scope>NUCLEOTIDE SEQUENCE [LARGE SCALE GENOMIC DNA]</scope>
    <source>
        <tissue evidence="3">Leaves</tissue>
    </source>
</reference>
<feature type="transmembrane region" description="Helical" evidence="2">
    <location>
        <begin position="66"/>
        <end position="91"/>
    </location>
</feature>
<evidence type="ECO:0000256" key="2">
    <source>
        <dbReference type="SAM" id="Phobius"/>
    </source>
</evidence>
<evidence type="ECO:0000256" key="1">
    <source>
        <dbReference type="SAM" id="Coils"/>
    </source>
</evidence>
<proteinExistence type="predicted"/>
<keyword evidence="2" id="KW-0472">Membrane</keyword>
<dbReference type="Proteomes" id="UP000516437">
    <property type="component" value="Chromosome 1"/>
</dbReference>
<name>A0A6A1WNG5_9ROSI</name>
<dbReference type="AlphaFoldDB" id="A0A6A1WNG5"/>
<dbReference type="EMBL" id="RXIC02000019">
    <property type="protein sequence ID" value="KAB1225377.1"/>
    <property type="molecule type" value="Genomic_DNA"/>
</dbReference>
<keyword evidence="1" id="KW-0175">Coiled coil</keyword>
<dbReference type="OrthoDB" id="419616at2759"/>
<accession>A0A6A1WNG5</accession>
<keyword evidence="4" id="KW-1185">Reference proteome</keyword>
<comment type="caution">
    <text evidence="3">The sequence shown here is derived from an EMBL/GenBank/DDBJ whole genome shotgun (WGS) entry which is preliminary data.</text>
</comment>
<keyword evidence="2" id="KW-1133">Transmembrane helix</keyword>
<organism evidence="3 4">
    <name type="scientific">Morella rubra</name>
    <name type="common">Chinese bayberry</name>
    <dbReference type="NCBI Taxonomy" id="262757"/>
    <lineage>
        <taxon>Eukaryota</taxon>
        <taxon>Viridiplantae</taxon>
        <taxon>Streptophyta</taxon>
        <taxon>Embryophyta</taxon>
        <taxon>Tracheophyta</taxon>
        <taxon>Spermatophyta</taxon>
        <taxon>Magnoliopsida</taxon>
        <taxon>eudicotyledons</taxon>
        <taxon>Gunneridae</taxon>
        <taxon>Pentapetalae</taxon>
        <taxon>rosids</taxon>
        <taxon>fabids</taxon>
        <taxon>Fagales</taxon>
        <taxon>Myricaceae</taxon>
        <taxon>Morella</taxon>
    </lineage>
</organism>
<keyword evidence="2" id="KW-0812">Transmembrane</keyword>
<sequence length="215" mass="25078">MNGNRKDLKIDLSRIKVGPFLRPFLRKSWHLEVRNIITGTSPLGMCWAPKAQYPLLAWNQSRGFVYAYYVLRTISYILSQGSIFSIAVAYAEKMRELQEQTISDGRSYTDIDILHQVLGPKPSYMRGLGRAVKPPRSSGSSSTRVARQLRKAQLEIDRLKAEREVEVEQMRIEQEAEMERMRVEQQQEMKELEDRLMREMREHINDFMANSTHSL</sequence>